<dbReference type="SMART" id="SM00343">
    <property type="entry name" value="ZnF_C2HC"/>
    <property type="match status" value="3"/>
</dbReference>
<dbReference type="InterPro" id="IPR054722">
    <property type="entry name" value="PolX-like_BBD"/>
</dbReference>
<dbReference type="InterPro" id="IPR016197">
    <property type="entry name" value="Chromo-like_dom_sf"/>
</dbReference>
<dbReference type="PROSITE" id="PS50878">
    <property type="entry name" value="RT_POL"/>
    <property type="match status" value="1"/>
</dbReference>
<keyword evidence="9" id="KW-0378">Hydrolase</keyword>
<dbReference type="InterPro" id="IPR041588">
    <property type="entry name" value="Integrase_H2C2"/>
</dbReference>
<dbReference type="GeneID" id="38783252"/>
<dbReference type="InterPro" id="IPR043502">
    <property type="entry name" value="DNA/RNA_pol_sf"/>
</dbReference>
<dbReference type="InterPro" id="IPR000477">
    <property type="entry name" value="RT_dom"/>
</dbReference>
<dbReference type="GO" id="GO:0004190">
    <property type="term" value="F:aspartic-type endopeptidase activity"/>
    <property type="evidence" value="ECO:0007669"/>
    <property type="project" value="UniProtKB-KW"/>
</dbReference>
<dbReference type="OrthoDB" id="10627491at2759"/>
<sequence length="2822" mass="320975">MSTSADNTSNSNAYRIPLLKEDNWLPWKRRVEAILNDKGLQEYVTGKTPKPQPSNDPANRAAREAEISAWGEKDLKAQNVIALSLGDSQMVHIAGAETARAMWEQLRTVKEQCGQHGILALCRRFYRMQAKKEDNISSHITQLRQIQEQLHLMGKVVSDEDFRLILATSLPESWDSFLSSYFGAVGGNVGAEGADNVRPQLTSQELIAIILDENRRRHERGERGQSSDQAMVAKGKKRPFGEYKKCSICGKPGHLGNECRHRDKVKCMNCGKFGHKATDCWAKGGGKAGQGSPMKRQKTERAYEAREVESKEDEAKIAYDNDSDTVSLGSDGEIASFYEWFADSGTTSHITNRREVFATYQALEDHTITGIGPQPTQALGRGTVDVESKVGDRKVKFRLHSVLYAPTAPNSLLSITRLDDAGGRVLMEQYREHLPSQAEWSTERNAHFIGGRPVFIRPDNHNFDYSPEEFERTLPHNLGGIVLQHIADSGITTSYPGERPDAPWNPPAQNPVPQPTLAPIVPDYIPPMATVTMDEGRHHASQKELGFRKPEIFNGSDRSKLREFINQCKNYMAGNSHVYQEDNQKIAFVLSHMQGGTAGSWAQSFIETELTNDDFLSYGSWRDFIASVNKAFGDENIEETARTLLRNIKQGTRTADDYIAEFRSLESKAKLEDAGNIEYFKWGLNDPLRQRIYGMESMPKTLDKWYEYVSRFDNQWRSAQIFKRGATTTTRGKGRSVHRPYYSASAKDPNAMDVDRVNISRLSPDERQKRMKEGLCFLCGKKGHIANDRQFHPQSGSFTRARTIQPGLDTDTITWIKKMREGLAQKKETLKEETREEQIAYVRNVFNDMTDEERTQLAETFMNIRFAEENDFIRWELPKPITVMNADGTPNQMGTITHCTWKMMKIGGRKTLTRFLLTGIGKENILLGMPWLKRLNPMINWETGDFWFGKEAKWPPKPTVEDAPDKEVSIFKEDELPELITTETSPTSFGHSESIREIMTDNTERGELPAVRNDTELDDLPSESPMDQLDDDDLVISYIAGEPVIGIFEPIRKESLLTNEETETAVFTIRRGPAIGRMTHSTRSPLFCNAQNTVFYKPSGKSQELAQQAHKEASAVDKPKTVEELVPNYLHDLKSVFEKKAAERFPETRPWDHAIDLKPDFIPRDCKVYLLSLKEQGAMDDFLEENLRKGYIRPSKSPMASPFFFVGKKDGALRPCQDYRYLNEGTVKNAYPLPLISDLMDQFKGASIFTKMDLRSGYNNVRIKDGDQWKGAFKTNRRLFEPMVMFFRLCNSPATFQMMMNALFKDMIDEGWIVIYMDDILIFSNDLEEHHIRTRHVLQRLEDNDLFLKPEKCFFDVKEVEFLGMIIRENYIGMDPIKLKGIAEWPEPSTVKGVRSFLGFGNFYRKFIANFSDIAKPLTNLTRTAAGSPPFEWTTECQTAFDTLKQRFSTAPVLLLPDKAKPFIVESDASKFATGAVLRQADINGDLHPCAYISQTLNPAERNYEIYDRELLGIIRALAEWRHYLEGSPHPVEVRSDHKNLTYFRTAQKLNRRQARWSLKLSQFDLHLVHVPGTQMIQSDALSRRNGLDDSESDNEDCVLLPNALFVRSISPTLFDEIRNHAAKDLIVHEALEAIAHKGPFPMKSSLSDWEVRDGVILYKGKIYVPPSETLRRDLVRLHHDSPAMGHPGKFNTLELLRREFWWPGMYTFVYNYVEGCAACQQMKPNTHPTRIPLEPIPADPHALPFSCCTTDFITDLPISNGFDSIMVVVDHDLTKGVILTPCLKTITAEGTAKIFHNKVYSRFGLPDRIISDRGPQYASKVFQELNRLLQIRSSMSTAYHPQTDGETERVNQELEIYLRLYCGNNPETWADRLPDLEFCHNTREHSARKMSPFRIMMGYEPRGLPSVFPTTNIPSVESRLDMLQKIRLEALAMHELARQQMADRVRQGSPKFTLGQKVWLDSRNLKVNYASRKIAPKREGPFEIVEVIGPANYRLKLPKTWRVHSVFHAALLSPYRENDIHGPNYMNPPPDVVDNEEEYEVEAILNHKTYRGHLRSPTQALNGATPEEKWNGTKPNISYLQEFGSPVWVLTEDATLSKLAPRANKYIFVGYMDGPKAIKYYDAHTRQIKISRNFQFSSNSPDHLPGNAPHVPQEQIGSDVPILTAQREGEQNIFPGTLPSNASDVPHAERRPEVPNLTTTADVRREGELGTSAPQSPAKNPRKRRQDDDPDQRKESGTDAPSQPRRTRRKTVRHDYRLMHDPEADEDLDNDPDKSNAELVYIAMSAHGNADADEPKTLSDAKRSLEWPKWEQAVQTELNQLQGMETWELVEPPEDRKPVGNKWVLVKKTNKEGEIIKYKARLVAKGYSQIPGMDYTETFAPVVRLETIRAILGLAAILDWEIGQMDVKGAYLNGTLKEEVYMRQPEGYSDGTYRVCKLKKTLYGLKQSGQEWNIVLNRKLLDAGFKRLFSDPCAYIRIKGDKIEIVTVWVDDLLIFTNDCALMDQLKRELRNMFEVTDLGEPRKIVGIEIERDRSKRTIKISQTKYIESILHKNGLTNANTVGMPLDPNTVLEKEEPETDDECDRDNGYASLVGSLMYAAIATRPDIAHAVQRLSSFTANPGMAHWTAAKRVLRYLSGTRELGIIYGPIADVKPEDQSIFVGYSDADYANDIRDRKSISEYLFKLGNGTITWSSKKQTTVASSTTEAEYMASAEAAKEAVWLRTLFKEIGFEQQDPTILFEDNTAAISIARDPQFHAKSKHFDVKHHYVREKLRDKYIDIHYCPTEDMIADILTKSLPKPRHEKLTKKLGMPIGLRGSVGK</sequence>
<evidence type="ECO:0000256" key="11">
    <source>
        <dbReference type="ARBA" id="ARBA00022884"/>
    </source>
</evidence>
<dbReference type="GO" id="GO:0003964">
    <property type="term" value="F:RNA-directed DNA polymerase activity"/>
    <property type="evidence" value="ECO:0007669"/>
    <property type="project" value="UniProtKB-KW"/>
</dbReference>
<dbReference type="Gene3D" id="1.10.340.70">
    <property type="match status" value="1"/>
</dbReference>
<evidence type="ECO:0000259" key="22">
    <source>
        <dbReference type="PROSITE" id="PS50994"/>
    </source>
</evidence>
<dbReference type="Pfam" id="PF24626">
    <property type="entry name" value="SH3_Tf2-1"/>
    <property type="match status" value="1"/>
</dbReference>
<dbReference type="InterPro" id="IPR050951">
    <property type="entry name" value="Retrovirus_Pol_polyprotein"/>
</dbReference>
<dbReference type="GO" id="GO:0003887">
    <property type="term" value="F:DNA-directed DNA polymerase activity"/>
    <property type="evidence" value="ECO:0007669"/>
    <property type="project" value="UniProtKB-KW"/>
</dbReference>
<dbReference type="GO" id="GO:0006397">
    <property type="term" value="P:mRNA processing"/>
    <property type="evidence" value="ECO:0007669"/>
    <property type="project" value="UniProtKB-KW"/>
</dbReference>
<dbReference type="Gene3D" id="3.30.420.10">
    <property type="entry name" value="Ribonuclease H-like superfamily/Ribonuclease H"/>
    <property type="match status" value="1"/>
</dbReference>
<evidence type="ECO:0000256" key="4">
    <source>
        <dbReference type="ARBA" id="ARBA00022695"/>
    </source>
</evidence>
<feature type="domain" description="Reverse transcriptase" evidence="21">
    <location>
        <begin position="1187"/>
        <end position="1367"/>
    </location>
</feature>
<feature type="compositionally biased region" description="Basic and acidic residues" evidence="19">
    <location>
        <begin position="297"/>
        <end position="309"/>
    </location>
</feature>
<evidence type="ECO:0000256" key="16">
    <source>
        <dbReference type="ARBA" id="ARBA00023172"/>
    </source>
</evidence>
<dbReference type="InParanoid" id="A0A401GVT9"/>
<keyword evidence="24" id="KW-1185">Reference proteome</keyword>
<dbReference type="GO" id="GO:0003723">
    <property type="term" value="F:RNA binding"/>
    <property type="evidence" value="ECO:0007669"/>
    <property type="project" value="UniProtKB-KW"/>
</dbReference>
<proteinExistence type="predicted"/>
<keyword evidence="13" id="KW-0695">RNA-directed DNA polymerase</keyword>
<dbReference type="Pfam" id="PF17919">
    <property type="entry name" value="RT_RNaseH_2"/>
    <property type="match status" value="1"/>
</dbReference>
<evidence type="ECO:0000256" key="2">
    <source>
        <dbReference type="ARBA" id="ARBA00022670"/>
    </source>
</evidence>
<dbReference type="PANTHER" id="PTHR37984:SF5">
    <property type="entry name" value="PROTEIN NYNRIN-LIKE"/>
    <property type="match status" value="1"/>
</dbReference>
<dbReference type="EMBL" id="BFAD01000009">
    <property type="protein sequence ID" value="GBE86335.1"/>
    <property type="molecule type" value="Genomic_DNA"/>
</dbReference>
<dbReference type="InterPro" id="IPR043128">
    <property type="entry name" value="Rev_trsase/Diguanyl_cyclase"/>
</dbReference>
<dbReference type="Gene3D" id="3.30.70.270">
    <property type="match status" value="2"/>
</dbReference>
<evidence type="ECO:0000256" key="15">
    <source>
        <dbReference type="ARBA" id="ARBA00023125"/>
    </source>
</evidence>
<dbReference type="Pfam" id="PF03732">
    <property type="entry name" value="Retrotrans_gag"/>
    <property type="match status" value="1"/>
</dbReference>
<evidence type="ECO:0000256" key="19">
    <source>
        <dbReference type="SAM" id="MobiDB-lite"/>
    </source>
</evidence>
<evidence type="ECO:0000256" key="5">
    <source>
        <dbReference type="ARBA" id="ARBA00022722"/>
    </source>
</evidence>
<feature type="domain" description="CCHC-type" evidence="20">
    <location>
        <begin position="245"/>
        <end position="260"/>
    </location>
</feature>
<dbReference type="CDD" id="cd09272">
    <property type="entry name" value="RNase_HI_RT_Ty1"/>
    <property type="match status" value="1"/>
</dbReference>
<keyword evidence="8" id="KW-0255">Endonuclease</keyword>
<evidence type="ECO:0000256" key="8">
    <source>
        <dbReference type="ARBA" id="ARBA00022759"/>
    </source>
</evidence>
<keyword evidence="1" id="KW-0507">mRNA processing</keyword>
<dbReference type="Pfam" id="PF25597">
    <property type="entry name" value="SH3_retrovirus"/>
    <property type="match status" value="1"/>
</dbReference>
<dbReference type="InterPro" id="IPR005162">
    <property type="entry name" value="Retrotrans_gag_dom"/>
</dbReference>
<evidence type="ECO:0000256" key="3">
    <source>
        <dbReference type="ARBA" id="ARBA00022679"/>
    </source>
</evidence>
<name>A0A401GVT9_9APHY</name>
<keyword evidence="4" id="KW-0548">Nucleotidyltransferase</keyword>
<keyword evidence="16" id="KW-0233">DNA recombination</keyword>
<dbReference type="GO" id="GO:0005634">
    <property type="term" value="C:nucleus"/>
    <property type="evidence" value="ECO:0007669"/>
    <property type="project" value="UniProtKB-ARBA"/>
</dbReference>
<keyword evidence="17" id="KW-0511">Multifunctional enzyme</keyword>
<evidence type="ECO:0000256" key="6">
    <source>
        <dbReference type="ARBA" id="ARBA00022723"/>
    </source>
</evidence>
<feature type="domain" description="Integrase catalytic" evidence="22">
    <location>
        <begin position="1741"/>
        <end position="1901"/>
    </location>
</feature>
<evidence type="ECO:0000259" key="20">
    <source>
        <dbReference type="PROSITE" id="PS50158"/>
    </source>
</evidence>
<dbReference type="InterPro" id="IPR001584">
    <property type="entry name" value="Integrase_cat-core"/>
</dbReference>
<dbReference type="Pfam" id="PF17921">
    <property type="entry name" value="Integrase_H2C2"/>
    <property type="match status" value="1"/>
</dbReference>
<dbReference type="GO" id="GO:0003677">
    <property type="term" value="F:DNA binding"/>
    <property type="evidence" value="ECO:0007669"/>
    <property type="project" value="UniProtKB-KW"/>
</dbReference>
<dbReference type="InterPro" id="IPR057670">
    <property type="entry name" value="SH3_retrovirus"/>
</dbReference>
<dbReference type="CDD" id="cd01647">
    <property type="entry name" value="RT_LTR"/>
    <property type="match status" value="1"/>
</dbReference>
<feature type="compositionally biased region" description="Basic and acidic residues" evidence="19">
    <location>
        <begin position="2226"/>
        <end position="2238"/>
    </location>
</feature>
<dbReference type="GO" id="GO:0015074">
    <property type="term" value="P:DNA integration"/>
    <property type="evidence" value="ECO:0007669"/>
    <property type="project" value="UniProtKB-KW"/>
</dbReference>
<evidence type="ECO:0000256" key="14">
    <source>
        <dbReference type="ARBA" id="ARBA00022932"/>
    </source>
</evidence>
<dbReference type="FunFam" id="3.10.20.370:FF:000001">
    <property type="entry name" value="Retrovirus-related Pol polyprotein from transposon 17.6-like protein"/>
    <property type="match status" value="1"/>
</dbReference>
<keyword evidence="10" id="KW-0460">Magnesium</keyword>
<dbReference type="PROSITE" id="PS50158">
    <property type="entry name" value="ZF_CCHC"/>
    <property type="match status" value="2"/>
</dbReference>
<keyword evidence="15" id="KW-0238">DNA-binding</keyword>
<dbReference type="FunFam" id="3.30.70.270:FF:000020">
    <property type="entry name" value="Transposon Tf2-6 polyprotein-like Protein"/>
    <property type="match status" value="1"/>
</dbReference>
<dbReference type="GO" id="GO:0006310">
    <property type="term" value="P:DNA recombination"/>
    <property type="evidence" value="ECO:0007669"/>
    <property type="project" value="UniProtKB-KW"/>
</dbReference>
<dbReference type="GO" id="GO:0008270">
    <property type="term" value="F:zinc ion binding"/>
    <property type="evidence" value="ECO:0007669"/>
    <property type="project" value="UniProtKB-KW"/>
</dbReference>
<dbReference type="CDD" id="cd09274">
    <property type="entry name" value="RNase_HI_RT_Ty3"/>
    <property type="match status" value="1"/>
</dbReference>
<protein>
    <submittedName>
        <fullName evidence="23">Uncharacterized protein</fullName>
    </submittedName>
</protein>
<gene>
    <name evidence="23" type="ORF">SCP_0902140</name>
</gene>
<keyword evidence="5" id="KW-0540">Nuclease</keyword>
<dbReference type="GO" id="GO:0006508">
    <property type="term" value="P:proteolysis"/>
    <property type="evidence" value="ECO:0007669"/>
    <property type="project" value="UniProtKB-KW"/>
</dbReference>
<keyword evidence="6" id="KW-0479">Metal-binding</keyword>
<evidence type="ECO:0000256" key="10">
    <source>
        <dbReference type="ARBA" id="ARBA00022842"/>
    </source>
</evidence>
<keyword evidence="14" id="KW-0239">DNA-directed DNA polymerase</keyword>
<dbReference type="InterPro" id="IPR013103">
    <property type="entry name" value="RVT_2"/>
</dbReference>
<dbReference type="Pfam" id="PF00665">
    <property type="entry name" value="rve"/>
    <property type="match status" value="1"/>
</dbReference>
<comment type="caution">
    <text evidence="23">The sequence shown here is derived from an EMBL/GenBank/DDBJ whole genome shotgun (WGS) entry which is preliminary data.</text>
</comment>
<dbReference type="Pfam" id="PF14223">
    <property type="entry name" value="Retrotran_gag_2"/>
    <property type="match status" value="1"/>
</dbReference>
<reference evidence="23 24" key="1">
    <citation type="journal article" date="2018" name="Sci. Rep.">
        <title>Genome sequence of the cauliflower mushroom Sparassis crispa (Hanabiratake) and its association with beneficial usage.</title>
        <authorList>
            <person name="Kiyama R."/>
            <person name="Furutani Y."/>
            <person name="Kawaguchi K."/>
            <person name="Nakanishi T."/>
        </authorList>
    </citation>
    <scope>NUCLEOTIDE SEQUENCE [LARGE SCALE GENOMIC DNA]</scope>
</reference>
<evidence type="ECO:0000256" key="7">
    <source>
        <dbReference type="ARBA" id="ARBA00022750"/>
    </source>
</evidence>
<dbReference type="Pfam" id="PF22936">
    <property type="entry name" value="Pol_BBD"/>
    <property type="match status" value="1"/>
</dbReference>
<dbReference type="InterPro" id="IPR001878">
    <property type="entry name" value="Znf_CCHC"/>
</dbReference>
<keyword evidence="11" id="KW-0694">RNA-binding</keyword>
<feature type="compositionally biased region" description="Basic and acidic residues" evidence="19">
    <location>
        <begin position="2254"/>
        <end position="2263"/>
    </location>
</feature>
<dbReference type="Gene3D" id="4.10.60.10">
    <property type="entry name" value="Zinc finger, CCHC-type"/>
    <property type="match status" value="1"/>
</dbReference>
<evidence type="ECO:0000256" key="17">
    <source>
        <dbReference type="ARBA" id="ARBA00023268"/>
    </source>
</evidence>
<evidence type="ECO:0000256" key="13">
    <source>
        <dbReference type="ARBA" id="ARBA00022918"/>
    </source>
</evidence>
<evidence type="ECO:0000256" key="9">
    <source>
        <dbReference type="ARBA" id="ARBA00022801"/>
    </source>
</evidence>
<dbReference type="SUPFAM" id="SSF56672">
    <property type="entry name" value="DNA/RNA polymerases"/>
    <property type="match status" value="2"/>
</dbReference>
<keyword evidence="7" id="KW-0064">Aspartyl protease</keyword>
<feature type="domain" description="CCHC-type" evidence="20">
    <location>
        <begin position="266"/>
        <end position="280"/>
    </location>
</feature>
<dbReference type="Gene3D" id="3.10.10.10">
    <property type="entry name" value="HIV Type 1 Reverse Transcriptase, subunit A, domain 1"/>
    <property type="match status" value="1"/>
</dbReference>
<dbReference type="RefSeq" id="XP_027617248.1">
    <property type="nucleotide sequence ID" value="XM_027761447.1"/>
</dbReference>
<dbReference type="Proteomes" id="UP000287166">
    <property type="component" value="Unassembled WGS sequence"/>
</dbReference>
<dbReference type="SUPFAM" id="SSF57756">
    <property type="entry name" value="Retrovirus zinc finger-like domains"/>
    <property type="match status" value="1"/>
</dbReference>
<accession>A0A401GVT9</accession>
<feature type="region of interest" description="Disordered" evidence="19">
    <location>
        <begin position="284"/>
        <end position="309"/>
    </location>
</feature>
<dbReference type="Gene3D" id="3.10.20.370">
    <property type="match status" value="1"/>
</dbReference>
<evidence type="ECO:0000256" key="18">
    <source>
        <dbReference type="PROSITE-ProRule" id="PRU00047"/>
    </source>
</evidence>
<dbReference type="STRING" id="139825.A0A401GVT9"/>
<dbReference type="FunCoup" id="A0A401GVT9">
    <property type="interactions" value="1"/>
</dbReference>
<keyword evidence="18" id="KW-0863">Zinc-finger</keyword>
<feature type="region of interest" description="Disordered" evidence="19">
    <location>
        <begin position="2173"/>
        <end position="2274"/>
    </location>
</feature>
<feature type="region of interest" description="Disordered" evidence="19">
    <location>
        <begin position="43"/>
        <end position="65"/>
    </location>
</feature>
<dbReference type="InterPro" id="IPR021109">
    <property type="entry name" value="Peptidase_aspartic_dom_sf"/>
</dbReference>
<keyword evidence="18" id="KW-0862">Zinc</keyword>
<dbReference type="InterPro" id="IPR056924">
    <property type="entry name" value="SH3_Tf2-1"/>
</dbReference>
<evidence type="ECO:0000313" key="24">
    <source>
        <dbReference type="Proteomes" id="UP000287166"/>
    </source>
</evidence>
<dbReference type="PANTHER" id="PTHR37984">
    <property type="entry name" value="PROTEIN CBG26694"/>
    <property type="match status" value="1"/>
</dbReference>
<dbReference type="GO" id="GO:0004519">
    <property type="term" value="F:endonuclease activity"/>
    <property type="evidence" value="ECO:0007669"/>
    <property type="project" value="UniProtKB-KW"/>
</dbReference>
<dbReference type="InterPro" id="IPR036875">
    <property type="entry name" value="Znf_CCHC_sf"/>
</dbReference>
<dbReference type="Gene3D" id="2.40.70.10">
    <property type="entry name" value="Acid Proteases"/>
    <property type="match status" value="1"/>
</dbReference>
<dbReference type="Pfam" id="PF00078">
    <property type="entry name" value="RVT_1"/>
    <property type="match status" value="1"/>
</dbReference>
<dbReference type="PROSITE" id="PS50994">
    <property type="entry name" value="INTEGRASE"/>
    <property type="match status" value="1"/>
</dbReference>
<dbReference type="SUPFAM" id="SSF54160">
    <property type="entry name" value="Chromo domain-like"/>
    <property type="match status" value="1"/>
</dbReference>
<dbReference type="Pfam" id="PF07727">
    <property type="entry name" value="RVT_2"/>
    <property type="match status" value="1"/>
</dbReference>
<evidence type="ECO:0000256" key="12">
    <source>
        <dbReference type="ARBA" id="ARBA00022908"/>
    </source>
</evidence>
<dbReference type="InterPro" id="IPR036397">
    <property type="entry name" value="RNaseH_sf"/>
</dbReference>
<dbReference type="SUPFAM" id="SSF53098">
    <property type="entry name" value="Ribonuclease H-like"/>
    <property type="match status" value="1"/>
</dbReference>
<dbReference type="CDD" id="cd00303">
    <property type="entry name" value="retropepsin_like"/>
    <property type="match status" value="1"/>
</dbReference>
<keyword evidence="3" id="KW-0808">Transferase</keyword>
<keyword evidence="2" id="KW-0645">Protease</keyword>
<organism evidence="23 24">
    <name type="scientific">Sparassis crispa</name>
    <dbReference type="NCBI Taxonomy" id="139825"/>
    <lineage>
        <taxon>Eukaryota</taxon>
        <taxon>Fungi</taxon>
        <taxon>Dikarya</taxon>
        <taxon>Basidiomycota</taxon>
        <taxon>Agaricomycotina</taxon>
        <taxon>Agaricomycetes</taxon>
        <taxon>Polyporales</taxon>
        <taxon>Sparassidaceae</taxon>
        <taxon>Sparassis</taxon>
    </lineage>
</organism>
<evidence type="ECO:0000259" key="21">
    <source>
        <dbReference type="PROSITE" id="PS50878"/>
    </source>
</evidence>
<evidence type="ECO:0000256" key="1">
    <source>
        <dbReference type="ARBA" id="ARBA00022664"/>
    </source>
</evidence>
<dbReference type="InterPro" id="IPR012337">
    <property type="entry name" value="RNaseH-like_sf"/>
</dbReference>
<dbReference type="InterPro" id="IPR041577">
    <property type="entry name" value="RT_RNaseH_2"/>
</dbReference>
<keyword evidence="12" id="KW-0229">DNA integration</keyword>
<evidence type="ECO:0000313" key="23">
    <source>
        <dbReference type="EMBL" id="GBE86335.1"/>
    </source>
</evidence>